<dbReference type="RefSeq" id="WP_118336022.1">
    <property type="nucleotide sequence ID" value="NZ_AP025567.1"/>
</dbReference>
<dbReference type="InterPro" id="IPR010181">
    <property type="entry name" value="CGCAxxGCC_motif"/>
</dbReference>
<keyword evidence="2" id="KW-1185">Reference proteome</keyword>
<reference evidence="1 2" key="1">
    <citation type="submission" date="2018-08" db="EMBL/GenBank/DDBJ databases">
        <title>A genome reference for cultivated species of the human gut microbiota.</title>
        <authorList>
            <person name="Zou Y."/>
            <person name="Xue W."/>
            <person name="Luo G."/>
        </authorList>
    </citation>
    <scope>NUCLEOTIDE SEQUENCE [LARGE SCALE GENOMIC DNA]</scope>
    <source>
        <strain evidence="1 2">AM07-24</strain>
    </source>
</reference>
<dbReference type="STRING" id="1776384.GCA_900086585_02078"/>
<dbReference type="AlphaFoldDB" id="A0A415DYA8"/>
<accession>A0A415DYA8</accession>
<evidence type="ECO:0000313" key="2">
    <source>
        <dbReference type="Proteomes" id="UP000284841"/>
    </source>
</evidence>
<sequence>MNKMTKEKAGASFAAGIDCSQVVFGHVAESIGLNAGDAKKIASAFGGGMWAGQTCGCVTGALMAIGYKFGHSEDGDVKTKENMLEKKYAFEKAFKEKYGSLLCKEILGYDLSIPEDMEKIMEEGLLSTLCPQVACDTCEILEQILEEK</sequence>
<dbReference type="Pfam" id="PF09719">
    <property type="entry name" value="C_GCAxxG_C_C"/>
    <property type="match status" value="1"/>
</dbReference>
<gene>
    <name evidence="1" type="ORF">DW099_13400</name>
</gene>
<protein>
    <submittedName>
        <fullName evidence="1">C_GCAxxG_C_C family protein</fullName>
    </submittedName>
</protein>
<dbReference type="NCBIfam" id="TIGR01909">
    <property type="entry name" value="C_GCAxxG_C_C"/>
    <property type="match status" value="1"/>
</dbReference>
<proteinExistence type="predicted"/>
<dbReference type="Proteomes" id="UP000284841">
    <property type="component" value="Unassembled WGS sequence"/>
</dbReference>
<comment type="caution">
    <text evidence="1">The sequence shown here is derived from an EMBL/GenBank/DDBJ whole genome shotgun (WGS) entry which is preliminary data.</text>
</comment>
<name>A0A415DYA8_9FIRM</name>
<evidence type="ECO:0000313" key="1">
    <source>
        <dbReference type="EMBL" id="RHJ85838.1"/>
    </source>
</evidence>
<dbReference type="EMBL" id="QRMS01000004">
    <property type="protein sequence ID" value="RHJ85838.1"/>
    <property type="molecule type" value="Genomic_DNA"/>
</dbReference>
<organism evidence="1 2">
    <name type="scientific">Emergencia timonensis</name>
    <dbReference type="NCBI Taxonomy" id="1776384"/>
    <lineage>
        <taxon>Bacteria</taxon>
        <taxon>Bacillati</taxon>
        <taxon>Bacillota</taxon>
        <taxon>Clostridia</taxon>
        <taxon>Peptostreptococcales</taxon>
        <taxon>Anaerovoracaceae</taxon>
        <taxon>Emergencia</taxon>
    </lineage>
</organism>
<dbReference type="OrthoDB" id="9791535at2"/>